<evidence type="ECO:0000256" key="1">
    <source>
        <dbReference type="SAM" id="MobiDB-lite"/>
    </source>
</evidence>
<evidence type="ECO:0000313" key="2">
    <source>
        <dbReference type="EMBL" id="CAB3994667.1"/>
    </source>
</evidence>
<protein>
    <submittedName>
        <fullName evidence="2">Uncharacterized protein</fullName>
    </submittedName>
</protein>
<keyword evidence="3" id="KW-1185">Reference proteome</keyword>
<feature type="region of interest" description="Disordered" evidence="1">
    <location>
        <begin position="128"/>
        <end position="157"/>
    </location>
</feature>
<sequence length="236" mass="26570">MANEEAKLDTKLTQLRLTAQRTGKILDAGKRETIERHLKALQTTISETDQCKRTVEAEKIGKKEDLAEISDWNTEIEAKIGEAEDEVNRLQQWLDSKKMEEENYAREEQLKFEVKLGETKLQMQAKIQDANPGGHNTSKTETGEGMKAKQRKSEATDILGDATFSLHKWASNANELDGESDNNEDREEQTAAKQQLGVKPTETKILGVKWEKENDTLSVQLGSNSESPTKRSILGR</sequence>
<feature type="region of interest" description="Disordered" evidence="1">
    <location>
        <begin position="170"/>
        <end position="236"/>
    </location>
</feature>
<feature type="compositionally biased region" description="Acidic residues" evidence="1">
    <location>
        <begin position="176"/>
        <end position="187"/>
    </location>
</feature>
<dbReference type="OrthoDB" id="6014932at2759"/>
<dbReference type="AlphaFoldDB" id="A0A6S7HHQ7"/>
<comment type="caution">
    <text evidence="2">The sequence shown here is derived from an EMBL/GenBank/DDBJ whole genome shotgun (WGS) entry which is preliminary data.</text>
</comment>
<feature type="non-terminal residue" evidence="2">
    <location>
        <position position="1"/>
    </location>
</feature>
<dbReference type="EMBL" id="CACRXK020002512">
    <property type="protein sequence ID" value="CAB3994667.1"/>
    <property type="molecule type" value="Genomic_DNA"/>
</dbReference>
<dbReference type="Proteomes" id="UP001152795">
    <property type="component" value="Unassembled WGS sequence"/>
</dbReference>
<evidence type="ECO:0000313" key="3">
    <source>
        <dbReference type="Proteomes" id="UP001152795"/>
    </source>
</evidence>
<feature type="compositionally biased region" description="Basic and acidic residues" evidence="1">
    <location>
        <begin position="141"/>
        <end position="155"/>
    </location>
</feature>
<proteinExistence type="predicted"/>
<name>A0A6S7HHQ7_PARCT</name>
<gene>
    <name evidence="2" type="ORF">PACLA_8A044868</name>
</gene>
<accession>A0A6S7HHQ7</accession>
<organism evidence="2 3">
    <name type="scientific">Paramuricea clavata</name>
    <name type="common">Red gorgonian</name>
    <name type="synonym">Violescent sea-whip</name>
    <dbReference type="NCBI Taxonomy" id="317549"/>
    <lineage>
        <taxon>Eukaryota</taxon>
        <taxon>Metazoa</taxon>
        <taxon>Cnidaria</taxon>
        <taxon>Anthozoa</taxon>
        <taxon>Octocorallia</taxon>
        <taxon>Malacalcyonacea</taxon>
        <taxon>Plexauridae</taxon>
        <taxon>Paramuricea</taxon>
    </lineage>
</organism>
<reference evidence="2" key="1">
    <citation type="submission" date="2020-04" db="EMBL/GenBank/DDBJ databases">
        <authorList>
            <person name="Alioto T."/>
            <person name="Alioto T."/>
            <person name="Gomez Garrido J."/>
        </authorList>
    </citation>
    <scope>NUCLEOTIDE SEQUENCE</scope>
    <source>
        <strain evidence="2">A484AB</strain>
    </source>
</reference>
<feature type="compositionally biased region" description="Polar residues" evidence="1">
    <location>
        <begin position="216"/>
        <end position="227"/>
    </location>
</feature>